<comment type="caution">
    <text evidence="4">The sequence shown here is derived from an EMBL/GenBank/DDBJ whole genome shotgun (WGS) entry which is preliminary data.</text>
</comment>
<dbReference type="InterPro" id="IPR000897">
    <property type="entry name" value="SRP54_GTPase_dom"/>
</dbReference>
<feature type="domain" description="SRP54-type proteins GTP-binding" evidence="3">
    <location>
        <begin position="142"/>
        <end position="339"/>
    </location>
</feature>
<keyword evidence="2" id="KW-0342">GTP-binding</keyword>
<evidence type="ECO:0000313" key="4">
    <source>
        <dbReference type="EMBL" id="PCI96856.1"/>
    </source>
</evidence>
<dbReference type="SUPFAM" id="SSF52540">
    <property type="entry name" value="P-loop containing nucleoside triphosphate hydrolases"/>
    <property type="match status" value="1"/>
</dbReference>
<accession>A0A2A4YPY1</accession>
<organism evidence="4">
    <name type="scientific">OCS116 cluster bacterium</name>
    <dbReference type="NCBI Taxonomy" id="2030921"/>
    <lineage>
        <taxon>Bacteria</taxon>
        <taxon>Pseudomonadati</taxon>
        <taxon>Pseudomonadota</taxon>
        <taxon>Alphaproteobacteria</taxon>
        <taxon>OCS116 cluster</taxon>
    </lineage>
</organism>
<dbReference type="EMBL" id="NVUS01000037">
    <property type="protein sequence ID" value="PCI96856.1"/>
    <property type="molecule type" value="Genomic_DNA"/>
</dbReference>
<evidence type="ECO:0000256" key="2">
    <source>
        <dbReference type="ARBA" id="ARBA00023134"/>
    </source>
</evidence>
<dbReference type="AlphaFoldDB" id="A0A2A4YPY1"/>
<protein>
    <recommendedName>
        <fullName evidence="3">SRP54-type proteins GTP-binding domain-containing protein</fullName>
    </recommendedName>
</protein>
<dbReference type="GO" id="GO:0005525">
    <property type="term" value="F:GTP binding"/>
    <property type="evidence" value="ECO:0007669"/>
    <property type="project" value="UniProtKB-KW"/>
</dbReference>
<dbReference type="InterPro" id="IPR027417">
    <property type="entry name" value="P-loop_NTPase"/>
</dbReference>
<dbReference type="Gene3D" id="3.40.50.300">
    <property type="entry name" value="P-loop containing nucleotide triphosphate hydrolases"/>
    <property type="match status" value="1"/>
</dbReference>
<evidence type="ECO:0000259" key="3">
    <source>
        <dbReference type="SMART" id="SM00962"/>
    </source>
</evidence>
<dbReference type="SMART" id="SM00962">
    <property type="entry name" value="SRP54"/>
    <property type="match status" value="1"/>
</dbReference>
<gene>
    <name evidence="4" type="ORF">COB13_16950</name>
</gene>
<proteinExistence type="predicted"/>
<dbReference type="Pfam" id="PF00448">
    <property type="entry name" value="SRP54"/>
    <property type="match status" value="1"/>
</dbReference>
<name>A0A2A4YPY1_9PROT</name>
<reference evidence="4" key="2">
    <citation type="journal article" date="2018" name="ISME J.">
        <title>A dynamic microbial community with high functional redundancy inhabits the cold, oxic subseafloor aquifer.</title>
        <authorList>
            <person name="Tully B.J."/>
            <person name="Wheat C.G."/>
            <person name="Glazer B.T."/>
            <person name="Huber J.A."/>
        </authorList>
    </citation>
    <scope>NUCLEOTIDE SEQUENCE</scope>
    <source>
        <strain evidence="4">NORP83</strain>
    </source>
</reference>
<dbReference type="GO" id="GO:0006614">
    <property type="term" value="P:SRP-dependent cotranslational protein targeting to membrane"/>
    <property type="evidence" value="ECO:0007669"/>
    <property type="project" value="InterPro"/>
</dbReference>
<keyword evidence="1" id="KW-0547">Nucleotide-binding</keyword>
<evidence type="ECO:0000256" key="1">
    <source>
        <dbReference type="ARBA" id="ARBA00022741"/>
    </source>
</evidence>
<reference key="1">
    <citation type="submission" date="2017-08" db="EMBL/GenBank/DDBJ databases">
        <title>A dynamic microbial community with high functional redundancy inhabits the cold, oxic subseafloor aquifer.</title>
        <authorList>
            <person name="Tully B.J."/>
            <person name="Wheat C.G."/>
            <person name="Glazer B.T."/>
            <person name="Huber J.A."/>
        </authorList>
    </citation>
    <scope>NUCLEOTIDE SEQUENCE [LARGE SCALE GENOMIC DNA]</scope>
</reference>
<sequence>MATHIFRGKDKDEAYRDLYAMVGQDVFIIREFTDAAGLYCIEAAPKITAASRSENAIPQTVATPNRPLVEPADRYTISQLLSQLRHAGFAEPTLRQFIYWMKRQNEQDPEVNKNQPKDIALQKFAEYLDIQKVIAPLAEAPQKPILLVGPPGSGKTVTTARLCARALMQGEDVDFVTLDCVRTGAVEQSRSLSKFLEINLAEIADVGQFINWMNKYNKDINQNITFIDSLSTNIYDMEDMRWLLDYMEAAEQNDMEIEPILVISATTDATTIGDYATTFKSMGINRVILTCWDIASKPAATFSALIDSGLQIAMISDSPYLTGGSEKLDAFSLAKKLAAKKGMPAWLEQIGQLK</sequence>